<accession>A0A0C3D6T2</accession>
<feature type="non-terminal residue" evidence="2">
    <location>
        <position position="1"/>
    </location>
</feature>
<reference evidence="3" key="2">
    <citation type="submission" date="2015-01" db="EMBL/GenBank/DDBJ databases">
        <title>Evolutionary Origins and Diversification of the Mycorrhizal Mutualists.</title>
        <authorList>
            <consortium name="DOE Joint Genome Institute"/>
            <consortium name="Mycorrhizal Genomics Consortium"/>
            <person name="Kohler A."/>
            <person name="Kuo A."/>
            <person name="Nagy L.G."/>
            <person name="Floudas D."/>
            <person name="Copeland A."/>
            <person name="Barry K.W."/>
            <person name="Cichocki N."/>
            <person name="Veneault-Fourrey C."/>
            <person name="LaButti K."/>
            <person name="Lindquist E.A."/>
            <person name="Lipzen A."/>
            <person name="Lundell T."/>
            <person name="Morin E."/>
            <person name="Murat C."/>
            <person name="Riley R."/>
            <person name="Ohm R."/>
            <person name="Sun H."/>
            <person name="Tunlid A."/>
            <person name="Henrissat B."/>
            <person name="Grigoriev I.V."/>
            <person name="Hibbett D.S."/>
            <person name="Martin F."/>
        </authorList>
    </citation>
    <scope>NUCLEOTIDE SEQUENCE [LARGE SCALE GENOMIC DNA]</scope>
    <source>
        <strain evidence="3">Foug A</strain>
    </source>
</reference>
<keyword evidence="3" id="KW-1185">Reference proteome</keyword>
<dbReference type="Proteomes" id="UP000053989">
    <property type="component" value="Unassembled WGS sequence"/>
</dbReference>
<reference evidence="2 3" key="1">
    <citation type="submission" date="2014-04" db="EMBL/GenBank/DDBJ databases">
        <authorList>
            <consortium name="DOE Joint Genome Institute"/>
            <person name="Kuo A."/>
            <person name="Kohler A."/>
            <person name="Nagy L.G."/>
            <person name="Floudas D."/>
            <person name="Copeland A."/>
            <person name="Barry K.W."/>
            <person name="Cichocki N."/>
            <person name="Veneault-Fourrey C."/>
            <person name="LaButti K."/>
            <person name="Lindquist E.A."/>
            <person name="Lipzen A."/>
            <person name="Lundell T."/>
            <person name="Morin E."/>
            <person name="Murat C."/>
            <person name="Sun H."/>
            <person name="Tunlid A."/>
            <person name="Henrissat B."/>
            <person name="Grigoriev I.V."/>
            <person name="Hibbett D.S."/>
            <person name="Martin F."/>
            <person name="Nordberg H.P."/>
            <person name="Cantor M.N."/>
            <person name="Hua S.X."/>
        </authorList>
    </citation>
    <scope>NUCLEOTIDE SEQUENCE [LARGE SCALE GENOMIC DNA]</scope>
    <source>
        <strain evidence="2 3">Foug A</strain>
    </source>
</reference>
<dbReference type="InParanoid" id="A0A0C3D6T2"/>
<evidence type="ECO:0000259" key="1">
    <source>
        <dbReference type="Pfam" id="PF18802"/>
    </source>
</evidence>
<dbReference type="OrthoDB" id="2691413at2759"/>
<organism evidence="2 3">
    <name type="scientific">Scleroderma citrinum Foug A</name>
    <dbReference type="NCBI Taxonomy" id="1036808"/>
    <lineage>
        <taxon>Eukaryota</taxon>
        <taxon>Fungi</taxon>
        <taxon>Dikarya</taxon>
        <taxon>Basidiomycota</taxon>
        <taxon>Agaricomycotina</taxon>
        <taxon>Agaricomycetes</taxon>
        <taxon>Agaricomycetidae</taxon>
        <taxon>Boletales</taxon>
        <taxon>Sclerodermatineae</taxon>
        <taxon>Sclerodermataceae</taxon>
        <taxon>Scleroderma</taxon>
    </lineage>
</organism>
<name>A0A0C3D6T2_9AGAM</name>
<dbReference type="EMBL" id="KN822239">
    <property type="protein sequence ID" value="KIM51801.1"/>
    <property type="molecule type" value="Genomic_DNA"/>
</dbReference>
<gene>
    <name evidence="2" type="ORF">SCLCIDRAFT_142500</name>
</gene>
<dbReference type="InterPro" id="IPR041320">
    <property type="entry name" value="CxC1"/>
</dbReference>
<evidence type="ECO:0000313" key="2">
    <source>
        <dbReference type="EMBL" id="KIM51801.1"/>
    </source>
</evidence>
<feature type="domain" description="CxC1-like cysteine cluster associated with KDZ transposases" evidence="1">
    <location>
        <begin position="36"/>
        <end position="122"/>
    </location>
</feature>
<dbReference type="Pfam" id="PF18802">
    <property type="entry name" value="CxC1"/>
    <property type="match status" value="1"/>
</dbReference>
<dbReference type="AlphaFoldDB" id="A0A0C3D6T2"/>
<dbReference type="STRING" id="1036808.A0A0C3D6T2"/>
<sequence length="123" mass="13743">LYKSWSMVIPTIIELYLHYLTDTIGKPLSMHNMLLHHCQGDCEPKCSSLICLYFDRFATVTVLSCKCSSLPQLLLHSGLFPTSPSQPHIAISVDLLGFYCALFQCSCDSVNALASALKSHYER</sequence>
<protein>
    <recommendedName>
        <fullName evidence="1">CxC1-like cysteine cluster associated with KDZ transposases domain-containing protein</fullName>
    </recommendedName>
</protein>
<proteinExistence type="predicted"/>
<evidence type="ECO:0000313" key="3">
    <source>
        <dbReference type="Proteomes" id="UP000053989"/>
    </source>
</evidence>
<dbReference type="HOGENOM" id="CLU_088994_1_0_1"/>